<dbReference type="OrthoDB" id="10257739at2759"/>
<dbReference type="Proteomes" id="UP000192578">
    <property type="component" value="Unassembled WGS sequence"/>
</dbReference>
<protein>
    <recommendedName>
        <fullName evidence="3">DUF3456 domain-containing protein</fullName>
    </recommendedName>
</protein>
<keyword evidence="5" id="KW-1185">Reference proteome</keyword>
<comment type="caution">
    <text evidence="4">The sequence shown here is derived from an EMBL/GenBank/DDBJ whole genome shotgun (WGS) entry which is preliminary data.</text>
</comment>
<evidence type="ECO:0000313" key="5">
    <source>
        <dbReference type="Proteomes" id="UP000192578"/>
    </source>
</evidence>
<evidence type="ECO:0000256" key="1">
    <source>
        <dbReference type="ARBA" id="ARBA00007285"/>
    </source>
</evidence>
<reference evidence="5" key="1">
    <citation type="submission" date="2017-01" db="EMBL/GenBank/DDBJ databases">
        <title>Comparative genomics of anhydrobiosis in the tardigrade Hypsibius dujardini.</title>
        <authorList>
            <person name="Yoshida Y."/>
            <person name="Koutsovoulos G."/>
            <person name="Laetsch D."/>
            <person name="Stevens L."/>
            <person name="Kumar S."/>
            <person name="Horikawa D."/>
            <person name="Ishino K."/>
            <person name="Komine S."/>
            <person name="Tomita M."/>
            <person name="Blaxter M."/>
            <person name="Arakawa K."/>
        </authorList>
    </citation>
    <scope>NUCLEOTIDE SEQUENCE [LARGE SCALE GENOMIC DNA]</scope>
    <source>
        <strain evidence="5">Z151</strain>
    </source>
</reference>
<keyword evidence="2" id="KW-0732">Signal</keyword>
<dbReference type="Pfam" id="PF11938">
    <property type="entry name" value="DUF3456"/>
    <property type="match status" value="1"/>
</dbReference>
<comment type="similarity">
    <text evidence="1">Belongs to the canopy family.</text>
</comment>
<sequence>MLARNLFTRDTRKIDYSRSELRLIEVLDSVCDKVADYHVHSKEGMQRYAKQERIAVLKWISECLGELVEKQPNKEIMALKRRCEALAEEYEDDLSRMVLSTTRATIAGYFCRKNILKGEDQSCLDQPGNLLDFLTPTAPELAKRKRKALDPDQGQEEG</sequence>
<dbReference type="EMBL" id="MTYJ01000031">
    <property type="protein sequence ID" value="OQV20383.1"/>
    <property type="molecule type" value="Genomic_DNA"/>
</dbReference>
<dbReference type="InterPro" id="IPR021852">
    <property type="entry name" value="DUF3456"/>
</dbReference>
<evidence type="ECO:0000259" key="3">
    <source>
        <dbReference type="Pfam" id="PF11938"/>
    </source>
</evidence>
<dbReference type="PANTHER" id="PTHR15382:SF8">
    <property type="entry name" value="CANOPY B"/>
    <property type="match status" value="1"/>
</dbReference>
<gene>
    <name evidence="4" type="ORF">BV898_05670</name>
</gene>
<dbReference type="PANTHER" id="PTHR15382">
    <property type="entry name" value="CTG4A-RELATED"/>
    <property type="match status" value="1"/>
</dbReference>
<evidence type="ECO:0000256" key="2">
    <source>
        <dbReference type="ARBA" id="ARBA00022729"/>
    </source>
</evidence>
<accession>A0A1W0WYW4</accession>
<dbReference type="AlphaFoldDB" id="A0A1W0WYW4"/>
<organism evidence="4 5">
    <name type="scientific">Hypsibius exemplaris</name>
    <name type="common">Freshwater tardigrade</name>
    <dbReference type="NCBI Taxonomy" id="2072580"/>
    <lineage>
        <taxon>Eukaryota</taxon>
        <taxon>Metazoa</taxon>
        <taxon>Ecdysozoa</taxon>
        <taxon>Tardigrada</taxon>
        <taxon>Eutardigrada</taxon>
        <taxon>Parachela</taxon>
        <taxon>Hypsibioidea</taxon>
        <taxon>Hypsibiidae</taxon>
        <taxon>Hypsibius</taxon>
    </lineage>
</organism>
<proteinExistence type="inferred from homology"/>
<feature type="domain" description="DUF3456" evidence="3">
    <location>
        <begin position="9"/>
        <end position="120"/>
    </location>
</feature>
<evidence type="ECO:0000313" key="4">
    <source>
        <dbReference type="EMBL" id="OQV20383.1"/>
    </source>
</evidence>
<name>A0A1W0WYW4_HYPEX</name>